<reference evidence="1 2" key="1">
    <citation type="journal article" date="2021" name="Int. J. Syst. Evol. Microbiol.">
        <title>Lentilactobacillus fungorum sp. nov., isolated from spent mushroom substrates.</title>
        <authorList>
            <person name="Tohno M."/>
            <person name="Tanizawa Y."/>
            <person name="Kojima Y."/>
            <person name="Sakamoto M."/>
            <person name="Ohkuma M."/>
            <person name="Kobayashi H."/>
        </authorList>
    </citation>
    <scope>NUCLEOTIDE SEQUENCE [LARGE SCALE GENOMIC DNA]</scope>
    <source>
        <strain evidence="1 2">YK48G</strain>
    </source>
</reference>
<organism evidence="1 2">
    <name type="scientific">Lentilactobacillus fungorum</name>
    <dbReference type="NCBI Taxonomy" id="2201250"/>
    <lineage>
        <taxon>Bacteria</taxon>
        <taxon>Bacillati</taxon>
        <taxon>Bacillota</taxon>
        <taxon>Bacilli</taxon>
        <taxon>Lactobacillales</taxon>
        <taxon>Lactobacillaceae</taxon>
        <taxon>Lentilactobacillus</taxon>
    </lineage>
</organism>
<evidence type="ECO:0000313" key="2">
    <source>
        <dbReference type="Proteomes" id="UP000604765"/>
    </source>
</evidence>
<gene>
    <name evidence="1" type="ORF">YK48G_19010</name>
</gene>
<comment type="caution">
    <text evidence="1">The sequence shown here is derived from an EMBL/GenBank/DDBJ whole genome shotgun (WGS) entry which is preliminary data.</text>
</comment>
<evidence type="ECO:0008006" key="3">
    <source>
        <dbReference type="Google" id="ProtNLM"/>
    </source>
</evidence>
<keyword evidence="2" id="KW-1185">Reference proteome</keyword>
<dbReference type="RefSeq" id="WP_203630472.1">
    <property type="nucleotide sequence ID" value="NZ_BNJR01000016.1"/>
</dbReference>
<dbReference type="Proteomes" id="UP000604765">
    <property type="component" value="Unassembled WGS sequence"/>
</dbReference>
<dbReference type="EMBL" id="BNJR01000016">
    <property type="protein sequence ID" value="GHP14476.1"/>
    <property type="molecule type" value="Genomic_DNA"/>
</dbReference>
<protein>
    <recommendedName>
        <fullName evidence="3">DUF2188 domain-containing protein</fullName>
    </recommendedName>
</protein>
<accession>A0ABQ3W216</accession>
<sequence>MPWTETNYPESLKNLKKVVRNKAIAIANALKDEGASDQKAIAIATDKAKQWYKDRHPKGKDNPFKKKR</sequence>
<proteinExistence type="predicted"/>
<evidence type="ECO:0000313" key="1">
    <source>
        <dbReference type="EMBL" id="GHP14476.1"/>
    </source>
</evidence>
<name>A0ABQ3W216_9LACO</name>